<evidence type="ECO:0000256" key="1">
    <source>
        <dbReference type="SAM" id="MobiDB-lite"/>
    </source>
</evidence>
<feature type="compositionally biased region" description="Basic and acidic residues" evidence="1">
    <location>
        <begin position="96"/>
        <end position="108"/>
    </location>
</feature>
<evidence type="ECO:0000313" key="3">
    <source>
        <dbReference type="EMBL" id="CAG8979436.1"/>
    </source>
</evidence>
<reference evidence="3" key="1">
    <citation type="submission" date="2021-07" db="EMBL/GenBank/DDBJ databases">
        <authorList>
            <person name="Durling M."/>
        </authorList>
    </citation>
    <scope>NUCLEOTIDE SEQUENCE</scope>
</reference>
<comment type="caution">
    <text evidence="3">The sequence shown here is derived from an EMBL/GenBank/DDBJ whole genome shotgun (WGS) entry which is preliminary data.</text>
</comment>
<proteinExistence type="predicted"/>
<evidence type="ECO:0000313" key="4">
    <source>
        <dbReference type="Proteomes" id="UP000701801"/>
    </source>
</evidence>
<dbReference type="OrthoDB" id="10390484at2759"/>
<feature type="region of interest" description="Disordered" evidence="1">
    <location>
        <begin position="73"/>
        <end position="108"/>
    </location>
</feature>
<name>A0A9N9LVP3_9HELO</name>
<keyword evidence="4" id="KW-1185">Reference proteome</keyword>
<sequence length="108" mass="12431">MQLTNFATIVLLFTSALSVIALPLQPGGATLEARLVPEDIGYVRTEKRLPGRLNQWWEGKKAQHNMKQFLKGLDKDKKKQDKTLKKVEKAKKKYAEKKTDRYPDSPIY</sequence>
<dbReference type="AlphaFoldDB" id="A0A9N9LVP3"/>
<organism evidence="3 4">
    <name type="scientific">Hymenoscyphus albidus</name>
    <dbReference type="NCBI Taxonomy" id="595503"/>
    <lineage>
        <taxon>Eukaryota</taxon>
        <taxon>Fungi</taxon>
        <taxon>Dikarya</taxon>
        <taxon>Ascomycota</taxon>
        <taxon>Pezizomycotina</taxon>
        <taxon>Leotiomycetes</taxon>
        <taxon>Helotiales</taxon>
        <taxon>Helotiaceae</taxon>
        <taxon>Hymenoscyphus</taxon>
    </lineage>
</organism>
<accession>A0A9N9LVP3</accession>
<feature type="compositionally biased region" description="Basic and acidic residues" evidence="1">
    <location>
        <begin position="73"/>
        <end position="87"/>
    </location>
</feature>
<gene>
    <name evidence="3" type="ORF">HYALB_00011949</name>
</gene>
<evidence type="ECO:0000256" key="2">
    <source>
        <dbReference type="SAM" id="SignalP"/>
    </source>
</evidence>
<protein>
    <submittedName>
        <fullName evidence="3">Uncharacterized protein</fullName>
    </submittedName>
</protein>
<dbReference type="EMBL" id="CAJVRM010000312">
    <property type="protein sequence ID" value="CAG8979436.1"/>
    <property type="molecule type" value="Genomic_DNA"/>
</dbReference>
<feature type="signal peptide" evidence="2">
    <location>
        <begin position="1"/>
        <end position="21"/>
    </location>
</feature>
<dbReference type="Proteomes" id="UP000701801">
    <property type="component" value="Unassembled WGS sequence"/>
</dbReference>
<keyword evidence="2" id="KW-0732">Signal</keyword>
<feature type="chain" id="PRO_5040363691" evidence="2">
    <location>
        <begin position="22"/>
        <end position="108"/>
    </location>
</feature>